<dbReference type="HOGENOM" id="CLU_051314_2_3_10"/>
<evidence type="ECO:0000256" key="12">
    <source>
        <dbReference type="ARBA" id="ARBA00023209"/>
    </source>
</evidence>
<gene>
    <name evidence="18" type="primary">pgsA</name>
    <name evidence="18" type="ordered locus">IALB_1327</name>
</gene>
<evidence type="ECO:0000256" key="2">
    <source>
        <dbReference type="ARBA" id="ARBA00005042"/>
    </source>
</evidence>
<evidence type="ECO:0000256" key="9">
    <source>
        <dbReference type="ARBA" id="ARBA00022989"/>
    </source>
</evidence>
<dbReference type="EC" id="2.7.8.5" evidence="4 15"/>
<name>I0AJ80_IGNAJ</name>
<keyword evidence="10" id="KW-0443">Lipid metabolism</keyword>
<evidence type="ECO:0000256" key="11">
    <source>
        <dbReference type="ARBA" id="ARBA00023136"/>
    </source>
</evidence>
<keyword evidence="12" id="KW-0594">Phospholipid biosynthesis</keyword>
<evidence type="ECO:0000256" key="13">
    <source>
        <dbReference type="ARBA" id="ARBA00023264"/>
    </source>
</evidence>
<dbReference type="InterPro" id="IPR004570">
    <property type="entry name" value="Phosphatidylglycerol_P_synth"/>
</dbReference>
<dbReference type="PANTHER" id="PTHR14269">
    <property type="entry name" value="CDP-DIACYLGLYCEROL--GLYCEROL-3-PHOSPHATE 3-PHOSPHATIDYLTRANSFERASE-RELATED"/>
    <property type="match status" value="1"/>
</dbReference>
<dbReference type="AlphaFoldDB" id="I0AJ80"/>
<keyword evidence="9 17" id="KW-1133">Transmembrane helix</keyword>
<evidence type="ECO:0000313" key="18">
    <source>
        <dbReference type="EMBL" id="AFH49037.1"/>
    </source>
</evidence>
<dbReference type="eggNOG" id="COG0558">
    <property type="taxonomic scope" value="Bacteria"/>
</dbReference>
<dbReference type="InterPro" id="IPR000462">
    <property type="entry name" value="CDP-OH_P_trans"/>
</dbReference>
<comment type="subcellular location">
    <subcellularLocation>
        <location evidence="1">Membrane</location>
        <topology evidence="1">Multi-pass membrane protein</topology>
    </subcellularLocation>
</comment>
<protein>
    <recommendedName>
        <fullName evidence="5 15">CDP-diacylglycerol--glycerol-3-phosphate 3-phosphatidyltransferase</fullName>
        <ecNumber evidence="4 15">2.7.8.5</ecNumber>
    </recommendedName>
</protein>
<dbReference type="GO" id="GO:0008444">
    <property type="term" value="F:CDP-diacylglycerol-glycerol-3-phosphate 3-phosphatidyltransferase activity"/>
    <property type="evidence" value="ECO:0007669"/>
    <property type="project" value="UniProtKB-UniRule"/>
</dbReference>
<comment type="catalytic activity">
    <reaction evidence="14">
        <text>a CDP-1,2-diacyl-sn-glycerol + sn-glycerol 3-phosphate = a 1,2-diacyl-sn-glycero-3-phospho-(1'-sn-glycero-3'-phosphate) + CMP + H(+)</text>
        <dbReference type="Rhea" id="RHEA:12593"/>
        <dbReference type="ChEBI" id="CHEBI:15378"/>
        <dbReference type="ChEBI" id="CHEBI:57597"/>
        <dbReference type="ChEBI" id="CHEBI:58332"/>
        <dbReference type="ChEBI" id="CHEBI:60110"/>
        <dbReference type="ChEBI" id="CHEBI:60377"/>
        <dbReference type="EC" id="2.7.8.5"/>
    </reaction>
</comment>
<evidence type="ECO:0000256" key="10">
    <source>
        <dbReference type="ARBA" id="ARBA00023098"/>
    </source>
</evidence>
<dbReference type="GO" id="GO:0016020">
    <property type="term" value="C:membrane"/>
    <property type="evidence" value="ECO:0007669"/>
    <property type="project" value="UniProtKB-SubCell"/>
</dbReference>
<comment type="similarity">
    <text evidence="3 16">Belongs to the CDP-alcohol phosphatidyltransferase class-I family.</text>
</comment>
<dbReference type="InterPro" id="IPR048254">
    <property type="entry name" value="CDP_ALCOHOL_P_TRANSF_CS"/>
</dbReference>
<reference evidence="18 19" key="1">
    <citation type="journal article" date="2012" name="Front. Microbiol.">
        <title>Complete genome of Ignavibacterium album, a metabolically versatile, flagellated, facultative anaerobe from the phylum Chlorobi.</title>
        <authorList>
            <person name="Liu Z."/>
            <person name="Frigaard N.-U."/>
            <person name="Vogl K."/>
            <person name="Iino T."/>
            <person name="Ohkuma M."/>
            <person name="Overmann J."/>
            <person name="Bryant D.A."/>
        </authorList>
    </citation>
    <scope>NUCLEOTIDE SEQUENCE [LARGE SCALE GENOMIC DNA]</scope>
    <source>
        <strain evidence="19">DSM 19864 / JCM 16511 / NBRC 101810 / Mat9-16</strain>
    </source>
</reference>
<evidence type="ECO:0000256" key="15">
    <source>
        <dbReference type="NCBIfam" id="TIGR00560"/>
    </source>
</evidence>
<dbReference type="Proteomes" id="UP000007394">
    <property type="component" value="Chromosome"/>
</dbReference>
<feature type="transmembrane region" description="Helical" evidence="17">
    <location>
        <begin position="67"/>
        <end position="83"/>
    </location>
</feature>
<evidence type="ECO:0000313" key="19">
    <source>
        <dbReference type="Proteomes" id="UP000007394"/>
    </source>
</evidence>
<dbReference type="NCBIfam" id="TIGR00560">
    <property type="entry name" value="pgsA"/>
    <property type="match status" value="1"/>
</dbReference>
<dbReference type="PROSITE" id="PS00379">
    <property type="entry name" value="CDP_ALCOHOL_P_TRANSF"/>
    <property type="match status" value="1"/>
</dbReference>
<evidence type="ECO:0000256" key="7">
    <source>
        <dbReference type="ARBA" id="ARBA00022679"/>
    </source>
</evidence>
<evidence type="ECO:0000256" key="17">
    <source>
        <dbReference type="SAM" id="Phobius"/>
    </source>
</evidence>
<dbReference type="PANTHER" id="PTHR14269:SF62">
    <property type="entry name" value="CDP-DIACYLGLYCEROL--GLYCEROL-3-PHOSPHATE 3-PHOSPHATIDYLTRANSFERASE 1, CHLOROPLASTIC"/>
    <property type="match status" value="1"/>
</dbReference>
<comment type="pathway">
    <text evidence="2">Phospholipid metabolism; phosphatidylglycerol biosynthesis; phosphatidylglycerol from CDP-diacylglycerol: step 1/2.</text>
</comment>
<dbReference type="PATRIC" id="fig|945713.3.peg.1326"/>
<keyword evidence="6" id="KW-0444">Lipid biosynthesis</keyword>
<organism evidence="18 19">
    <name type="scientific">Ignavibacterium album (strain DSM 19864 / JCM 16511 / NBRC 101810 / Mat9-16)</name>
    <dbReference type="NCBI Taxonomy" id="945713"/>
    <lineage>
        <taxon>Bacteria</taxon>
        <taxon>Pseudomonadati</taxon>
        <taxon>Ignavibacteriota</taxon>
        <taxon>Ignavibacteria</taxon>
        <taxon>Ignavibacteriales</taxon>
        <taxon>Ignavibacteriaceae</taxon>
        <taxon>Ignavibacterium</taxon>
    </lineage>
</organism>
<evidence type="ECO:0000256" key="6">
    <source>
        <dbReference type="ARBA" id="ARBA00022516"/>
    </source>
</evidence>
<feature type="transmembrane region" description="Helical" evidence="17">
    <location>
        <begin position="7"/>
        <end position="23"/>
    </location>
</feature>
<evidence type="ECO:0000256" key="1">
    <source>
        <dbReference type="ARBA" id="ARBA00004141"/>
    </source>
</evidence>
<feature type="transmembrane region" description="Helical" evidence="17">
    <location>
        <begin position="29"/>
        <end position="46"/>
    </location>
</feature>
<dbReference type="InterPro" id="IPR050324">
    <property type="entry name" value="CDP-alcohol_PTase-I"/>
</dbReference>
<accession>I0AJ80</accession>
<evidence type="ECO:0000256" key="8">
    <source>
        <dbReference type="ARBA" id="ARBA00022692"/>
    </source>
</evidence>
<dbReference type="STRING" id="945713.IALB_1327"/>
<keyword evidence="11 17" id="KW-0472">Membrane</keyword>
<proteinExistence type="inferred from homology"/>
<keyword evidence="7 16" id="KW-0808">Transferase</keyword>
<dbReference type="GO" id="GO:0046474">
    <property type="term" value="P:glycerophospholipid biosynthetic process"/>
    <property type="evidence" value="ECO:0007669"/>
    <property type="project" value="TreeGrafter"/>
</dbReference>
<dbReference type="InterPro" id="IPR043130">
    <property type="entry name" value="CDP-OH_PTrfase_TM_dom"/>
</dbReference>
<dbReference type="EMBL" id="CP003418">
    <property type="protein sequence ID" value="AFH49037.1"/>
    <property type="molecule type" value="Genomic_DNA"/>
</dbReference>
<dbReference type="PIRSF" id="PIRSF000847">
    <property type="entry name" value="Phos_ph_gly_syn"/>
    <property type="match status" value="1"/>
</dbReference>
<keyword evidence="13" id="KW-1208">Phospholipid metabolism</keyword>
<evidence type="ECO:0000256" key="16">
    <source>
        <dbReference type="RuleBase" id="RU003750"/>
    </source>
</evidence>
<evidence type="ECO:0000256" key="14">
    <source>
        <dbReference type="ARBA" id="ARBA00048586"/>
    </source>
</evidence>
<dbReference type="RefSeq" id="WP_014560192.1">
    <property type="nucleotide sequence ID" value="NC_017464.1"/>
</dbReference>
<sequence length="201" mass="23810">MTLPNQLTVLRIILTPVFLYFFLSDNPLFIQTSLTIYIVAALTDWYDGWLARKFNYITEWGKFWDPLADKILTSVVFIGFVIVKLLPLWMVLLIIFRDFSVTLLRVYADSRGYSFRTTYYAKWKTMLQMIFLYYLLILYVAKNTIEIYNQYQSVIDLLLNKDIVYFVMLIITIITVHSGITYLLLNKSLIKQLFNETDKLV</sequence>
<evidence type="ECO:0000256" key="3">
    <source>
        <dbReference type="ARBA" id="ARBA00010441"/>
    </source>
</evidence>
<keyword evidence="8 17" id="KW-0812">Transmembrane</keyword>
<dbReference type="KEGG" id="ial:IALB_1327"/>
<evidence type="ECO:0000256" key="4">
    <source>
        <dbReference type="ARBA" id="ARBA00013170"/>
    </source>
</evidence>
<keyword evidence="19" id="KW-1185">Reference proteome</keyword>
<dbReference type="Pfam" id="PF01066">
    <property type="entry name" value="CDP-OH_P_transf"/>
    <property type="match status" value="1"/>
</dbReference>
<feature type="transmembrane region" description="Helical" evidence="17">
    <location>
        <begin position="129"/>
        <end position="151"/>
    </location>
</feature>
<feature type="transmembrane region" description="Helical" evidence="17">
    <location>
        <begin position="163"/>
        <end position="185"/>
    </location>
</feature>
<dbReference type="OrthoDB" id="9785031at2"/>
<dbReference type="Gene3D" id="1.20.120.1760">
    <property type="match status" value="1"/>
</dbReference>
<evidence type="ECO:0000256" key="5">
    <source>
        <dbReference type="ARBA" id="ARBA00014944"/>
    </source>
</evidence>